<evidence type="ECO:0000259" key="1">
    <source>
        <dbReference type="SMART" id="SM00421"/>
    </source>
</evidence>
<evidence type="ECO:0000313" key="2">
    <source>
        <dbReference type="EMBL" id="MFC3636138.1"/>
    </source>
</evidence>
<proteinExistence type="predicted"/>
<accession>A0ABV7UCA8</accession>
<dbReference type="SUPFAM" id="SSF46894">
    <property type="entry name" value="C-terminal effector domain of the bipartite response regulators"/>
    <property type="match status" value="1"/>
</dbReference>
<sequence>MPERTIDLLYEASLFPDRWPEALHAAMLHVQASAALLIVEHKNEQQFYCTDAIAGTLDRAHAGGWLQTSRNIRRARFPKQRQNICFVRDLDVIGTSEIKTAPLYAKFLHQEGWGSNAGAQLILPDQREIIISFENRLEMGPLDQASLDRLNELAPHLERASRLSSRVGLARAASLVTTIEQLGLPACTLAADGSVIAANNAFAGLEPCVSAGAFDRLALSDAAAQKQIYQALRDSSAPGATPRPFPVKCSSPRGTIVLTVLPVTGNLRDIFTRATALLLVTPGARNLSQASELLEKLYGLTPTEARTACELASSMSIPEIARRHAVSVGTVRNHVKSTLAKADVRRQADLIAIINNLFPF</sequence>
<dbReference type="InterPro" id="IPR016032">
    <property type="entry name" value="Sig_transdc_resp-reg_C-effctor"/>
</dbReference>
<comment type="caution">
    <text evidence="2">The sequence shown here is derived from an EMBL/GenBank/DDBJ whole genome shotgun (WGS) entry which is preliminary data.</text>
</comment>
<dbReference type="RefSeq" id="WP_191317740.1">
    <property type="nucleotide sequence ID" value="NZ_BNCG01000001.1"/>
</dbReference>
<keyword evidence="3" id="KW-1185">Reference proteome</keyword>
<dbReference type="Gene3D" id="1.10.10.10">
    <property type="entry name" value="Winged helix-like DNA-binding domain superfamily/Winged helix DNA-binding domain"/>
    <property type="match status" value="1"/>
</dbReference>
<dbReference type="EMBL" id="JBHRYC010000023">
    <property type="protein sequence ID" value="MFC3636138.1"/>
    <property type="molecule type" value="Genomic_DNA"/>
</dbReference>
<name>A0ABV7UCA8_9HYPH</name>
<reference evidence="3" key="1">
    <citation type="journal article" date="2019" name="Int. J. Syst. Evol. Microbiol.">
        <title>The Global Catalogue of Microorganisms (GCM) 10K type strain sequencing project: providing services to taxonomists for standard genome sequencing and annotation.</title>
        <authorList>
            <consortium name="The Broad Institute Genomics Platform"/>
            <consortium name="The Broad Institute Genome Sequencing Center for Infectious Disease"/>
            <person name="Wu L."/>
            <person name="Ma J."/>
        </authorList>
    </citation>
    <scope>NUCLEOTIDE SEQUENCE [LARGE SCALE GENOMIC DNA]</scope>
    <source>
        <strain evidence="3">KCTC 42282</strain>
    </source>
</reference>
<feature type="domain" description="HTH luxR-type" evidence="1">
    <location>
        <begin position="297"/>
        <end position="354"/>
    </location>
</feature>
<protein>
    <submittedName>
        <fullName evidence="2">Helix-turn-helix transcriptional regulator</fullName>
    </submittedName>
</protein>
<evidence type="ECO:0000313" key="3">
    <source>
        <dbReference type="Proteomes" id="UP001595704"/>
    </source>
</evidence>
<gene>
    <name evidence="2" type="ORF">ACFONL_01895</name>
</gene>
<organism evidence="2 3">
    <name type="scientific">Camelimonas fluminis</name>
    <dbReference type="NCBI Taxonomy" id="1576911"/>
    <lineage>
        <taxon>Bacteria</taxon>
        <taxon>Pseudomonadati</taxon>
        <taxon>Pseudomonadota</taxon>
        <taxon>Alphaproteobacteria</taxon>
        <taxon>Hyphomicrobiales</taxon>
        <taxon>Chelatococcaceae</taxon>
        <taxon>Camelimonas</taxon>
    </lineage>
</organism>
<dbReference type="InterPro" id="IPR000792">
    <property type="entry name" value="Tscrpt_reg_LuxR_C"/>
</dbReference>
<dbReference type="InterPro" id="IPR036388">
    <property type="entry name" value="WH-like_DNA-bd_sf"/>
</dbReference>
<dbReference type="SMART" id="SM00421">
    <property type="entry name" value="HTH_LUXR"/>
    <property type="match status" value="1"/>
</dbReference>
<dbReference type="Proteomes" id="UP001595704">
    <property type="component" value="Unassembled WGS sequence"/>
</dbReference>